<dbReference type="AlphaFoldDB" id="A0A7J7P8T7"/>
<name>A0A7J7P8T7_9MAGN</name>
<protein>
    <submittedName>
        <fullName evidence="3">Uncharacterized protein</fullName>
    </submittedName>
</protein>
<keyword evidence="4" id="KW-1185">Reference proteome</keyword>
<dbReference type="GO" id="GO:0046872">
    <property type="term" value="F:metal ion binding"/>
    <property type="evidence" value="ECO:0007669"/>
    <property type="project" value="UniProtKB-KW"/>
</dbReference>
<gene>
    <name evidence="3" type="ORF">GIB67_038954</name>
</gene>
<dbReference type="PANTHER" id="PTHR23180">
    <property type="entry name" value="CENTAURIN/ARF"/>
    <property type="match status" value="1"/>
</dbReference>
<reference evidence="3 4" key="1">
    <citation type="journal article" date="2020" name="IScience">
        <title>Genome Sequencing of the Endangered Kingdonia uniflora (Circaeasteraceae, Ranunculales) Reveals Potential Mechanisms of Evolutionary Specialization.</title>
        <authorList>
            <person name="Sun Y."/>
            <person name="Deng T."/>
            <person name="Zhang A."/>
            <person name="Moore M.J."/>
            <person name="Landis J.B."/>
            <person name="Lin N."/>
            <person name="Zhang H."/>
            <person name="Zhang X."/>
            <person name="Huang J."/>
            <person name="Zhang X."/>
            <person name="Sun H."/>
            <person name="Wang H."/>
        </authorList>
    </citation>
    <scope>NUCLEOTIDE SEQUENCE [LARGE SCALE GENOMIC DNA]</scope>
    <source>
        <strain evidence="3">TB1705</strain>
        <tissue evidence="3">Leaf</tissue>
    </source>
</reference>
<proteinExistence type="predicted"/>
<dbReference type="Gene3D" id="1.20.1270.60">
    <property type="entry name" value="Arfaptin homology (AH) domain/BAR domain"/>
    <property type="match status" value="1"/>
</dbReference>
<evidence type="ECO:0000256" key="2">
    <source>
        <dbReference type="ARBA" id="ARBA00022833"/>
    </source>
</evidence>
<dbReference type="Proteomes" id="UP000541444">
    <property type="component" value="Unassembled WGS sequence"/>
</dbReference>
<evidence type="ECO:0000313" key="3">
    <source>
        <dbReference type="EMBL" id="KAF6175743.1"/>
    </source>
</evidence>
<dbReference type="GO" id="GO:0005096">
    <property type="term" value="F:GTPase activator activity"/>
    <property type="evidence" value="ECO:0007669"/>
    <property type="project" value="InterPro"/>
</dbReference>
<dbReference type="SUPFAM" id="SSF103657">
    <property type="entry name" value="BAR/IMD domain-like"/>
    <property type="match status" value="1"/>
</dbReference>
<accession>A0A7J7P8T7</accession>
<dbReference type="OrthoDB" id="1930913at2759"/>
<comment type="caution">
    <text evidence="3">The sequence shown here is derived from an EMBL/GenBank/DDBJ whole genome shotgun (WGS) entry which is preliminary data.</text>
</comment>
<dbReference type="PANTHER" id="PTHR23180:SF160">
    <property type="entry name" value="ADP-RIBOSYLATION FACTOR GTPASE-ACTIVATING PROTEIN EFFECTOR PROTEIN 1"/>
    <property type="match status" value="1"/>
</dbReference>
<evidence type="ECO:0000256" key="1">
    <source>
        <dbReference type="ARBA" id="ARBA00022723"/>
    </source>
</evidence>
<keyword evidence="2" id="KW-0862">Zinc</keyword>
<organism evidence="3 4">
    <name type="scientific">Kingdonia uniflora</name>
    <dbReference type="NCBI Taxonomy" id="39325"/>
    <lineage>
        <taxon>Eukaryota</taxon>
        <taxon>Viridiplantae</taxon>
        <taxon>Streptophyta</taxon>
        <taxon>Embryophyta</taxon>
        <taxon>Tracheophyta</taxon>
        <taxon>Spermatophyta</taxon>
        <taxon>Magnoliopsida</taxon>
        <taxon>Ranunculales</taxon>
        <taxon>Circaeasteraceae</taxon>
        <taxon>Kingdonia</taxon>
    </lineage>
</organism>
<dbReference type="InterPro" id="IPR027267">
    <property type="entry name" value="AH/BAR_dom_sf"/>
</dbReference>
<dbReference type="InterPro" id="IPR045258">
    <property type="entry name" value="ACAP1/2/3-like"/>
</dbReference>
<sequence length="231" mass="26332">MMLRSRKRFDKLTLLYDQAREKFLSLRKGTKLDTTLIIEEDLGNSRSTLSKLASIWLLLFLMLRPKKMEPYVNQVLTYAQQSRERSNYEQAALTERMQEYRRQIDLEFAGLQKDNMFLLMGTAESAMDQMDWIEKITGVIASLLTSQTSEQRLPGSLLGTEVHYSASESGPFESHYNSDHRSSKNAHLKETQPLVLGTLIKKFKEEATANAKTNICLAKVCGNTNTLIVVS</sequence>
<evidence type="ECO:0000313" key="4">
    <source>
        <dbReference type="Proteomes" id="UP000541444"/>
    </source>
</evidence>
<keyword evidence="1" id="KW-0479">Metal-binding</keyword>
<dbReference type="EMBL" id="JACGCM010000150">
    <property type="protein sequence ID" value="KAF6175743.1"/>
    <property type="molecule type" value="Genomic_DNA"/>
</dbReference>